<evidence type="ECO:0000313" key="4">
    <source>
        <dbReference type="Proteomes" id="UP000031390"/>
    </source>
</evidence>
<evidence type="ECO:0000313" key="3">
    <source>
        <dbReference type="EMBL" id="UNV86888.1"/>
    </source>
</evidence>
<evidence type="ECO:0000313" key="2">
    <source>
        <dbReference type="EMBL" id="KIC07372.1"/>
    </source>
</evidence>
<dbReference type="Pfam" id="PF04367">
    <property type="entry name" value="DUF502"/>
    <property type="match status" value="1"/>
</dbReference>
<gene>
    <name evidence="2" type="ORF">MCC93_14220</name>
    <name evidence="3" type="ORF">MON37_09515</name>
</gene>
<keyword evidence="1" id="KW-0472">Membrane</keyword>
<sequence length="233" mass="25710">MTEQTAEGGKVAKALKKYLITGMLVWLPIAVTIWAVSYIISAADRLISLLPEQWQPQYFWGFNIPGLGIIAAIVVLFLTGVFAANVLGRQILAAWDSLLGRIPVVKSIYSSVKKVSESLLSDSSRSFRTPVLVPFPQPNIWTIAFVSGHIPDKLKGSLPHDDDYLSVYVPTTPNPTGGYYIMVKKSDVRELDMSVDEALKYVISLGMVMPDEVRVKALAEHRSSENGDTEQNN</sequence>
<keyword evidence="5" id="KW-1185">Reference proteome</keyword>
<proteinExistence type="predicted"/>
<dbReference type="AlphaFoldDB" id="A0A0C1GZU9"/>
<feature type="transmembrane region" description="Helical" evidence="1">
    <location>
        <begin position="18"/>
        <end position="40"/>
    </location>
</feature>
<dbReference type="InterPro" id="IPR007462">
    <property type="entry name" value="COV1-like"/>
</dbReference>
<dbReference type="PANTHER" id="PTHR31876">
    <property type="entry name" value="COV-LIKE PROTEIN 1"/>
    <property type="match status" value="1"/>
</dbReference>
<feature type="transmembrane region" description="Helical" evidence="1">
    <location>
        <begin position="60"/>
        <end position="87"/>
    </location>
</feature>
<name>A0A0C1GZU9_9NEIS</name>
<dbReference type="PATRIC" id="fig|1056807.3.peg.1368"/>
<dbReference type="Proteomes" id="UP000829504">
    <property type="component" value="Chromosome"/>
</dbReference>
<evidence type="ECO:0000256" key="1">
    <source>
        <dbReference type="SAM" id="Phobius"/>
    </source>
</evidence>
<reference evidence="2 4" key="1">
    <citation type="submission" date="2014-12" db="EMBL/GenBank/DDBJ databases">
        <title>Genome sequence of Morococcus cerebrosus.</title>
        <authorList>
            <person name="Shin S.-K."/>
            <person name="Yi H."/>
        </authorList>
    </citation>
    <scope>NUCLEOTIDE SEQUENCE [LARGE SCALE GENOMIC DNA]</scope>
    <source>
        <strain evidence="2 4">CIP 81.93</strain>
    </source>
</reference>
<organism evidence="2 4">
    <name type="scientific">Morococcus cerebrosus</name>
    <dbReference type="NCBI Taxonomy" id="1056807"/>
    <lineage>
        <taxon>Bacteria</taxon>
        <taxon>Pseudomonadati</taxon>
        <taxon>Pseudomonadota</taxon>
        <taxon>Betaproteobacteria</taxon>
        <taxon>Neisseriales</taxon>
        <taxon>Neisseriaceae</taxon>
        <taxon>Morococcus</taxon>
    </lineage>
</organism>
<dbReference type="Proteomes" id="UP000031390">
    <property type="component" value="Unassembled WGS sequence"/>
</dbReference>
<keyword evidence="1" id="KW-1133">Transmembrane helix</keyword>
<dbReference type="EMBL" id="CP094242">
    <property type="protein sequence ID" value="UNV86888.1"/>
    <property type="molecule type" value="Genomic_DNA"/>
</dbReference>
<keyword evidence="1" id="KW-0812">Transmembrane</keyword>
<dbReference type="EMBL" id="JUFZ01000057">
    <property type="protein sequence ID" value="KIC07372.1"/>
    <property type="molecule type" value="Genomic_DNA"/>
</dbReference>
<evidence type="ECO:0000313" key="5">
    <source>
        <dbReference type="Proteomes" id="UP000829504"/>
    </source>
</evidence>
<accession>A0A0C1GZU9</accession>
<dbReference type="RefSeq" id="WP_039407693.1">
    <property type="nucleotide sequence ID" value="NZ_CP094242.1"/>
</dbReference>
<dbReference type="PANTHER" id="PTHR31876:SF26">
    <property type="entry name" value="PROTEIN LIKE COV 2"/>
    <property type="match status" value="1"/>
</dbReference>
<protein>
    <submittedName>
        <fullName evidence="3">DUF502 domain-containing protein</fullName>
    </submittedName>
    <submittedName>
        <fullName evidence="2">Membrane protein</fullName>
    </submittedName>
</protein>
<reference evidence="3 5" key="2">
    <citation type="submission" date="2022-03" db="EMBL/GenBank/DDBJ databases">
        <title>Genome sequencing of Morococcus cerebrosus.</title>
        <authorList>
            <person name="Baek M.-G."/>
            <person name="Yi H."/>
        </authorList>
    </citation>
    <scope>NUCLEOTIDE SEQUENCE [LARGE SCALE GENOMIC DNA]</scope>
    <source>
        <strain evidence="3 5">CIP 81.93</strain>
    </source>
</reference>